<reference evidence="2 3" key="1">
    <citation type="submission" date="2019-02" db="EMBL/GenBank/DDBJ databases">
        <title>Pedobacter sp. RP-3-8 sp. nov., isolated from Arctic soil.</title>
        <authorList>
            <person name="Dahal R.H."/>
        </authorList>
    </citation>
    <scope>NUCLEOTIDE SEQUENCE [LARGE SCALE GENOMIC DNA]</scope>
    <source>
        <strain evidence="2 3">RP-3-8</strain>
    </source>
</reference>
<evidence type="ECO:0000313" key="2">
    <source>
        <dbReference type="EMBL" id="TCC82693.1"/>
    </source>
</evidence>
<feature type="compositionally biased region" description="Polar residues" evidence="1">
    <location>
        <begin position="249"/>
        <end position="261"/>
    </location>
</feature>
<feature type="compositionally biased region" description="Polar residues" evidence="1">
    <location>
        <begin position="232"/>
        <end position="242"/>
    </location>
</feature>
<comment type="caution">
    <text evidence="2">The sequence shown here is derived from an EMBL/GenBank/DDBJ whole genome shotgun (WGS) entry which is preliminary data.</text>
</comment>
<keyword evidence="3" id="KW-1185">Reference proteome</keyword>
<proteinExistence type="predicted"/>
<evidence type="ECO:0000313" key="3">
    <source>
        <dbReference type="Proteomes" id="UP000291117"/>
    </source>
</evidence>
<gene>
    <name evidence="2" type="ORF">EZ444_26475</name>
</gene>
<evidence type="ECO:0000256" key="1">
    <source>
        <dbReference type="SAM" id="MobiDB-lite"/>
    </source>
</evidence>
<dbReference type="EMBL" id="SJSM01000040">
    <property type="protein sequence ID" value="TCC82693.1"/>
    <property type="molecule type" value="Genomic_DNA"/>
</dbReference>
<name>A0A4R0M9Q8_9SPHI</name>
<dbReference type="AlphaFoldDB" id="A0A4R0M9Q8"/>
<dbReference type="RefSeq" id="WP_131612917.1">
    <property type="nucleotide sequence ID" value="NZ_SJSM01000040.1"/>
</dbReference>
<protein>
    <submittedName>
        <fullName evidence="2">Uncharacterized protein</fullName>
    </submittedName>
</protein>
<sequence length="338" mass="37857">MKSIVVIVFLLVSFRSSGQKNATLTRSASMAEGVRNIQSTYYVQSKGNISKVENSDASRVKVKEWRVRLYKKGAPRTGNSNWGSISASSAEEVMKKLKAEQEFELRSNAFFGKGRVQDEICTHFNPLGPIAVLDEDTEKVAAEKRAAELYAKSVDIYETFLEVKDNVDALRGVDNPYSGVGNNFKEYAETVKDVTIQTRMIQKMFTEFTDKTMNNIYQKMKVFDSKMDGVQRTGQQLKQSTQKLRENNSSKSPIDPSLNISGTNEEKIAKLTNMLVDLTNELASASQRENVAAINATTNKMIFVLRALVKLYALDPDTKEMSVVLQQQLNALEEASKQ</sequence>
<feature type="region of interest" description="Disordered" evidence="1">
    <location>
        <begin position="231"/>
        <end position="261"/>
    </location>
</feature>
<accession>A0A4R0M9Q8</accession>
<dbReference type="Proteomes" id="UP000291117">
    <property type="component" value="Unassembled WGS sequence"/>
</dbReference>
<organism evidence="2 3">
    <name type="scientific">Pedobacter hiemivivus</name>
    <dbReference type="NCBI Taxonomy" id="2530454"/>
    <lineage>
        <taxon>Bacteria</taxon>
        <taxon>Pseudomonadati</taxon>
        <taxon>Bacteroidota</taxon>
        <taxon>Sphingobacteriia</taxon>
        <taxon>Sphingobacteriales</taxon>
        <taxon>Sphingobacteriaceae</taxon>
        <taxon>Pedobacter</taxon>
    </lineage>
</organism>